<keyword evidence="3" id="KW-1185">Reference proteome</keyword>
<protein>
    <submittedName>
        <fullName evidence="2">Metallophosphoesterase</fullName>
    </submittedName>
</protein>
<dbReference type="InterPro" id="IPR004843">
    <property type="entry name" value="Calcineurin-like_PHP"/>
</dbReference>
<dbReference type="PANTHER" id="PTHR43143">
    <property type="entry name" value="METALLOPHOSPHOESTERASE, CALCINEURIN SUPERFAMILY"/>
    <property type="match status" value="1"/>
</dbReference>
<comment type="caution">
    <text evidence="2">The sequence shown here is derived from an EMBL/GenBank/DDBJ whole genome shotgun (WGS) entry which is preliminary data.</text>
</comment>
<sequence>DFTRSTATRTSNAASPEHIVIDGKPQSIGLWVKGDGQGQWWSFSVLDAEGNYYPLYGPHIDWTGWRYVEVDVPQGIPFPMTVYRFGIIETAASDQYSGSVAIDDITVNVAPEMDLPELAPVVEEVVVQDGAAVDGEDEVSVAVVSDAQFTASDQSLVPAARRTLREAAAADPDFIVINGDWVDTGYGDDLALARQVIDEEIGDTVPWYYVPGNHEIYGIGTIDAFEEEFGPAQHSFVRNGTQFVLLNSATGTLRGGGFDQWQMLRDALDEAASNEDITGVVTMWHHPTHDPSPVQASQMASAAEVAVVEDWLADFRRETGKGAAAVGSHVGSFSASSVDGVPYIVNGNAGKAPSTDPADGGFSGWSLLGINPDARLAPLNARHRATPEAAEKEPWLEVEMRPHVDELVLDSPDQLGVGDEQTVRAHITQGSRTFPVSYPVSADWSSQAIHIGPAAEAAGHHIAAYDAATSTLTALRPGTGDLSVTVNTVTETVSIEVTE</sequence>
<dbReference type="InterPro" id="IPR029052">
    <property type="entry name" value="Metallo-depent_PP-like"/>
</dbReference>
<proteinExistence type="predicted"/>
<evidence type="ECO:0000259" key="1">
    <source>
        <dbReference type="Pfam" id="PF00149"/>
    </source>
</evidence>
<accession>A0ABT5TZA5</accession>
<gene>
    <name evidence="2" type="ORF">PU560_13080</name>
</gene>
<dbReference type="SUPFAM" id="SSF56300">
    <property type="entry name" value="Metallo-dependent phosphatases"/>
    <property type="match status" value="1"/>
</dbReference>
<feature type="non-terminal residue" evidence="2">
    <location>
        <position position="1"/>
    </location>
</feature>
<name>A0ABT5TZA5_9MICO</name>
<dbReference type="InterPro" id="IPR051918">
    <property type="entry name" value="STPP_CPPED1"/>
</dbReference>
<dbReference type="PANTHER" id="PTHR43143:SF1">
    <property type="entry name" value="SERINE_THREONINE-PROTEIN PHOSPHATASE CPPED1"/>
    <property type="match status" value="1"/>
</dbReference>
<dbReference type="Pfam" id="PF00149">
    <property type="entry name" value="Metallophos"/>
    <property type="match status" value="1"/>
</dbReference>
<organism evidence="2 3">
    <name type="scientific">Georgenia halotolerans</name>
    <dbReference type="NCBI Taxonomy" id="3028317"/>
    <lineage>
        <taxon>Bacteria</taxon>
        <taxon>Bacillati</taxon>
        <taxon>Actinomycetota</taxon>
        <taxon>Actinomycetes</taxon>
        <taxon>Micrococcales</taxon>
        <taxon>Bogoriellaceae</taxon>
        <taxon>Georgenia</taxon>
    </lineage>
</organism>
<evidence type="ECO:0000313" key="2">
    <source>
        <dbReference type="EMBL" id="MDD9207391.1"/>
    </source>
</evidence>
<feature type="domain" description="Calcineurin-like phosphoesterase" evidence="1">
    <location>
        <begin position="141"/>
        <end position="297"/>
    </location>
</feature>
<evidence type="ECO:0000313" key="3">
    <source>
        <dbReference type="Proteomes" id="UP001165561"/>
    </source>
</evidence>
<dbReference type="EMBL" id="JARACI010001096">
    <property type="protein sequence ID" value="MDD9207391.1"/>
    <property type="molecule type" value="Genomic_DNA"/>
</dbReference>
<dbReference type="Gene3D" id="3.60.21.10">
    <property type="match status" value="1"/>
</dbReference>
<reference evidence="2" key="1">
    <citation type="submission" date="2023-02" db="EMBL/GenBank/DDBJ databases">
        <title>Georgenia sp.10Sc9-8, isolated from a soil sample collected from the Taklamakan desert.</title>
        <authorList>
            <person name="Liu S."/>
        </authorList>
    </citation>
    <scope>NUCLEOTIDE SEQUENCE</scope>
    <source>
        <strain evidence="2">10Sc9-8</strain>
    </source>
</reference>
<dbReference type="CDD" id="cd00838">
    <property type="entry name" value="MPP_superfamily"/>
    <property type="match status" value="1"/>
</dbReference>
<dbReference type="Proteomes" id="UP001165561">
    <property type="component" value="Unassembled WGS sequence"/>
</dbReference>